<name>A0ABT8VT99_9FLAO</name>
<protein>
    <submittedName>
        <fullName evidence="1">Four helix bundle protein</fullName>
    </submittedName>
</protein>
<dbReference type="CDD" id="cd16377">
    <property type="entry name" value="23S_rRNA_IVP_like"/>
    <property type="match status" value="1"/>
</dbReference>
<evidence type="ECO:0000313" key="1">
    <source>
        <dbReference type="EMBL" id="MDO3695187.1"/>
    </source>
</evidence>
<organism evidence="1 2">
    <name type="scientific">Wenyingzhuangia gilva</name>
    <dbReference type="NCBI Taxonomy" id="3057677"/>
    <lineage>
        <taxon>Bacteria</taxon>
        <taxon>Pseudomonadati</taxon>
        <taxon>Bacteroidota</taxon>
        <taxon>Flavobacteriia</taxon>
        <taxon>Flavobacteriales</taxon>
        <taxon>Flavobacteriaceae</taxon>
        <taxon>Wenyingzhuangia</taxon>
    </lineage>
</organism>
<dbReference type="PANTHER" id="PTHR38471:SF2">
    <property type="entry name" value="FOUR HELIX BUNDLE PROTEIN"/>
    <property type="match status" value="1"/>
</dbReference>
<proteinExistence type="predicted"/>
<dbReference type="InterPro" id="IPR012657">
    <property type="entry name" value="23S_rRNA-intervening_sequence"/>
</dbReference>
<reference evidence="1" key="1">
    <citation type="submission" date="2023-07" db="EMBL/GenBank/DDBJ databases">
        <title>Wenyingzhuangia sp. chi5 genome sequencing and assembly.</title>
        <authorList>
            <person name="Park S."/>
        </authorList>
    </citation>
    <scope>NUCLEOTIDE SEQUENCE</scope>
    <source>
        <strain evidence="1">Chi5</strain>
    </source>
</reference>
<dbReference type="InterPro" id="IPR036583">
    <property type="entry name" value="23S_rRNA_IVS_sf"/>
</dbReference>
<accession>A0ABT8VT99</accession>
<dbReference type="Gene3D" id="1.20.1440.60">
    <property type="entry name" value="23S rRNA-intervening sequence"/>
    <property type="match status" value="1"/>
</dbReference>
<keyword evidence="2" id="KW-1185">Reference proteome</keyword>
<dbReference type="EMBL" id="JAUMIT010000004">
    <property type="protein sequence ID" value="MDO3695187.1"/>
    <property type="molecule type" value="Genomic_DNA"/>
</dbReference>
<dbReference type="RefSeq" id="WP_302884445.1">
    <property type="nucleotide sequence ID" value="NZ_JAUMIT010000004.1"/>
</dbReference>
<dbReference type="Proteomes" id="UP001168642">
    <property type="component" value="Unassembled WGS sequence"/>
</dbReference>
<dbReference type="PANTHER" id="PTHR38471">
    <property type="entry name" value="FOUR HELIX BUNDLE PROTEIN"/>
    <property type="match status" value="1"/>
</dbReference>
<comment type="caution">
    <text evidence="1">The sequence shown here is derived from an EMBL/GenBank/DDBJ whole genome shotgun (WGS) entry which is preliminary data.</text>
</comment>
<dbReference type="NCBIfam" id="TIGR02436">
    <property type="entry name" value="four helix bundle protein"/>
    <property type="match status" value="1"/>
</dbReference>
<evidence type="ECO:0000313" key="2">
    <source>
        <dbReference type="Proteomes" id="UP001168642"/>
    </source>
</evidence>
<gene>
    <name evidence="1" type="ORF">QVZ41_10055</name>
</gene>
<dbReference type="Pfam" id="PF05635">
    <property type="entry name" value="23S_rRNA_IVP"/>
    <property type="match status" value="1"/>
</dbReference>
<sequence>MHHNFRELEIWKESKDLSIQIYKITQTFSKQEVYGIVSQICRASVSIPSNIAEGSGRNSNKDFSRFINIALGSSFELETQLIIALELEYISKEDFENLINNLQMIQRKLSGFNKYLQK</sequence>
<dbReference type="SUPFAM" id="SSF158446">
    <property type="entry name" value="IVS-encoded protein-like"/>
    <property type="match status" value="1"/>
</dbReference>